<accession>A0A1M7L5W4</accession>
<evidence type="ECO:0000313" key="4">
    <source>
        <dbReference type="Proteomes" id="UP000184038"/>
    </source>
</evidence>
<evidence type="ECO:0000256" key="2">
    <source>
        <dbReference type="SAM" id="Phobius"/>
    </source>
</evidence>
<dbReference type="Proteomes" id="UP000184038">
    <property type="component" value="Unassembled WGS sequence"/>
</dbReference>
<dbReference type="STRING" id="1120996.SAMN02746066_03103"/>
<sequence length="402" mass="45267">MIREREGTRMKSSGIGGQAVLEGIMMKNQDEYAVAVRTPNNEIIIQKNKYVSITKRYKVLRVPIIRGVANFLESMVIGTKTLTYSSSFFEDEEEDNKKKDNAGKKNTKGADSKDSKANEKEKTGEGLMMALTICTSIILAVGIFMLLPFFLGNLLAGVIESSVWLSVVEGVIRIAIFIAYVGLISQMKDIKRVFMYHGAEHKTINCIENGLELTVDNVRWQSKEHKRCGTSFLLIVMIVSVIFFIFIDVDSIWLRVLYRILLVPVIAGISYEFIRLAGRSDSKLVQVLSKPGLLVQGLTTREPDDDMIEVAIKSVEAVFDWRTYLKENADQWKGSKKGAVLEEKNEVEAEVLAASLEASGEENSFESKVSYEEDEEDDDILRALDRFFDTPNAKILEQDKED</sequence>
<feature type="transmembrane region" description="Helical" evidence="2">
    <location>
        <begin position="253"/>
        <end position="274"/>
    </location>
</feature>
<dbReference type="EMBL" id="FRCP01000015">
    <property type="protein sequence ID" value="SHM73498.1"/>
    <property type="molecule type" value="Genomic_DNA"/>
</dbReference>
<evidence type="ECO:0000256" key="1">
    <source>
        <dbReference type="SAM" id="MobiDB-lite"/>
    </source>
</evidence>
<dbReference type="Pfam" id="PF07136">
    <property type="entry name" value="DUF1385"/>
    <property type="match status" value="1"/>
</dbReference>
<keyword evidence="4" id="KW-1185">Reference proteome</keyword>
<organism evidence="3 4">
    <name type="scientific">Anaerosporobacter mobilis DSM 15930</name>
    <dbReference type="NCBI Taxonomy" id="1120996"/>
    <lineage>
        <taxon>Bacteria</taxon>
        <taxon>Bacillati</taxon>
        <taxon>Bacillota</taxon>
        <taxon>Clostridia</taxon>
        <taxon>Lachnospirales</taxon>
        <taxon>Lachnospiraceae</taxon>
        <taxon>Anaerosporobacter</taxon>
    </lineage>
</organism>
<proteinExistence type="predicted"/>
<feature type="transmembrane region" description="Helical" evidence="2">
    <location>
        <begin position="163"/>
        <end position="185"/>
    </location>
</feature>
<protein>
    <submittedName>
        <fullName evidence="3">Uncharacterized conserved protein YqhQ</fullName>
    </submittedName>
</protein>
<feature type="region of interest" description="Disordered" evidence="1">
    <location>
        <begin position="93"/>
        <end position="119"/>
    </location>
</feature>
<keyword evidence="2" id="KW-0812">Transmembrane</keyword>
<name>A0A1M7L5W4_9FIRM</name>
<feature type="compositionally biased region" description="Basic and acidic residues" evidence="1">
    <location>
        <begin position="95"/>
        <end position="119"/>
    </location>
</feature>
<evidence type="ECO:0000313" key="3">
    <source>
        <dbReference type="EMBL" id="SHM73498.1"/>
    </source>
</evidence>
<reference evidence="3 4" key="1">
    <citation type="submission" date="2016-11" db="EMBL/GenBank/DDBJ databases">
        <authorList>
            <person name="Jaros S."/>
            <person name="Januszkiewicz K."/>
            <person name="Wedrychowicz H."/>
        </authorList>
    </citation>
    <scope>NUCLEOTIDE SEQUENCE [LARGE SCALE GENOMIC DNA]</scope>
    <source>
        <strain evidence="3 4">DSM 15930</strain>
    </source>
</reference>
<dbReference type="PANTHER" id="PTHR42867:SF1">
    <property type="entry name" value="MEMBRANE PROTEIN-RELATED"/>
    <property type="match status" value="1"/>
</dbReference>
<feature type="transmembrane region" description="Helical" evidence="2">
    <location>
        <begin position="228"/>
        <end position="247"/>
    </location>
</feature>
<dbReference type="RefSeq" id="WP_073289310.1">
    <property type="nucleotide sequence ID" value="NZ_FRCP01000015.1"/>
</dbReference>
<dbReference type="InterPro" id="IPR010787">
    <property type="entry name" value="DUF1385"/>
</dbReference>
<dbReference type="AlphaFoldDB" id="A0A1M7L5W4"/>
<keyword evidence="2" id="KW-0472">Membrane</keyword>
<gene>
    <name evidence="3" type="ORF">SAMN02746066_03103</name>
</gene>
<dbReference type="PANTHER" id="PTHR42867">
    <property type="entry name" value="MEMBRANE PROTEIN-RELATED"/>
    <property type="match status" value="1"/>
</dbReference>
<keyword evidence="2" id="KW-1133">Transmembrane helix</keyword>
<feature type="transmembrane region" description="Helical" evidence="2">
    <location>
        <begin position="126"/>
        <end position="151"/>
    </location>
</feature>